<feature type="region of interest" description="Disordered" evidence="1">
    <location>
        <begin position="1"/>
        <end position="84"/>
    </location>
</feature>
<organism evidence="2 3">
    <name type="scientific">Phytophthora megakarya</name>
    <dbReference type="NCBI Taxonomy" id="4795"/>
    <lineage>
        <taxon>Eukaryota</taxon>
        <taxon>Sar</taxon>
        <taxon>Stramenopiles</taxon>
        <taxon>Oomycota</taxon>
        <taxon>Peronosporomycetes</taxon>
        <taxon>Peronosporales</taxon>
        <taxon>Peronosporaceae</taxon>
        <taxon>Phytophthora</taxon>
    </lineage>
</organism>
<feature type="compositionally biased region" description="Basic and acidic residues" evidence="1">
    <location>
        <begin position="308"/>
        <end position="338"/>
    </location>
</feature>
<gene>
    <name evidence="2" type="ORF">PHMEG_00033030</name>
</gene>
<feature type="region of interest" description="Disordered" evidence="1">
    <location>
        <begin position="242"/>
        <end position="338"/>
    </location>
</feature>
<keyword evidence="3" id="KW-1185">Reference proteome</keyword>
<evidence type="ECO:0008006" key="4">
    <source>
        <dbReference type="Google" id="ProtNLM"/>
    </source>
</evidence>
<evidence type="ECO:0000313" key="2">
    <source>
        <dbReference type="EMBL" id="OWY96651.1"/>
    </source>
</evidence>
<name>A0A225UUP1_9STRA</name>
<dbReference type="EMBL" id="NBNE01011367">
    <property type="protein sequence ID" value="OWY96651.1"/>
    <property type="molecule type" value="Genomic_DNA"/>
</dbReference>
<evidence type="ECO:0000256" key="1">
    <source>
        <dbReference type="SAM" id="MobiDB-lite"/>
    </source>
</evidence>
<accession>A0A225UUP1</accession>
<reference evidence="3" key="1">
    <citation type="submission" date="2017-03" db="EMBL/GenBank/DDBJ databases">
        <title>Phytopthora megakarya and P. palmivora, two closely related causual agents of cacao black pod achieved similar genome size and gene model numbers by different mechanisms.</title>
        <authorList>
            <person name="Ali S."/>
            <person name="Shao J."/>
            <person name="Larry D.J."/>
            <person name="Kronmiller B."/>
            <person name="Shen D."/>
            <person name="Strem M.D."/>
            <person name="Melnick R.L."/>
            <person name="Guiltinan M.J."/>
            <person name="Tyler B.M."/>
            <person name="Meinhardt L.W."/>
            <person name="Bailey B.A."/>
        </authorList>
    </citation>
    <scope>NUCLEOTIDE SEQUENCE [LARGE SCALE GENOMIC DNA]</scope>
    <source>
        <strain evidence="3">zdho120</strain>
    </source>
</reference>
<dbReference type="AlphaFoldDB" id="A0A225UUP1"/>
<feature type="compositionally biased region" description="Polar residues" evidence="1">
    <location>
        <begin position="13"/>
        <end position="22"/>
    </location>
</feature>
<dbReference type="Proteomes" id="UP000198211">
    <property type="component" value="Unassembled WGS sequence"/>
</dbReference>
<protein>
    <recommendedName>
        <fullName evidence="4">Eukaryotic/viral aspartic protease</fullName>
    </recommendedName>
</protein>
<comment type="caution">
    <text evidence="2">The sequence shown here is derived from an EMBL/GenBank/DDBJ whole genome shotgun (WGS) entry which is preliminary data.</text>
</comment>
<proteinExistence type="predicted"/>
<evidence type="ECO:0000313" key="3">
    <source>
        <dbReference type="Proteomes" id="UP000198211"/>
    </source>
</evidence>
<sequence length="388" mass="43534">MLEARSKIRRTSPARSSPATTDPHQRIRPRSPKAQIDQSKFFNAAMDGYLAEEREANKDPASTRPQHQGSQDVEMESIRSSDHRSRWEYDLDDVDLPTSSGSHSGKDQDEDRARAWISKVKSAFMRDQASDDGKYLTFADLLAVSAKNWYRQLNPLATNRVNYYEVSGSSIVDLEYRSDESPLDYLYRLNVARLRGRLKIKDGNAKERREHVDHYIETLEDQDLAERLTLLRLADAESSKKAAFGSSKYRQKPTNSTPSVPAKQVRAIKIQAIQANDSGSDSESDGSGGSESDVDNHRKICLAANEDVTPKMEKESASLDPRLPERDRGHQDQNLKIHDPESIQILVAGGVLRARSAAKEDIPRITASSCVADVENCMTWEMSDGRIL</sequence>